<dbReference type="PANTHER" id="PTHR43806">
    <property type="entry name" value="PEPTIDASE S8"/>
    <property type="match status" value="1"/>
</dbReference>
<evidence type="ECO:0000256" key="3">
    <source>
        <dbReference type="ARBA" id="ARBA00022801"/>
    </source>
</evidence>
<keyword evidence="2 5" id="KW-0645">Protease</keyword>
<dbReference type="GO" id="GO:0004252">
    <property type="term" value="F:serine-type endopeptidase activity"/>
    <property type="evidence" value="ECO:0007669"/>
    <property type="project" value="UniProtKB-UniRule"/>
</dbReference>
<evidence type="ECO:0000256" key="1">
    <source>
        <dbReference type="ARBA" id="ARBA00011073"/>
    </source>
</evidence>
<evidence type="ECO:0000256" key="4">
    <source>
        <dbReference type="ARBA" id="ARBA00022825"/>
    </source>
</evidence>
<feature type="chain" id="PRO_5015519364" evidence="8">
    <location>
        <begin position="19"/>
        <end position="387"/>
    </location>
</feature>
<dbReference type="PROSITE" id="PS51892">
    <property type="entry name" value="SUBTILASE"/>
    <property type="match status" value="1"/>
</dbReference>
<evidence type="ECO:0000256" key="5">
    <source>
        <dbReference type="PROSITE-ProRule" id="PRU01240"/>
    </source>
</evidence>
<organism evidence="10 11">
    <name type="scientific">Wickerhamiella sorbophila</name>
    <dbReference type="NCBI Taxonomy" id="45607"/>
    <lineage>
        <taxon>Eukaryota</taxon>
        <taxon>Fungi</taxon>
        <taxon>Dikarya</taxon>
        <taxon>Ascomycota</taxon>
        <taxon>Saccharomycotina</taxon>
        <taxon>Dipodascomycetes</taxon>
        <taxon>Dipodascales</taxon>
        <taxon>Trichomonascaceae</taxon>
        <taxon>Wickerhamiella</taxon>
    </lineage>
</organism>
<dbReference type="PRINTS" id="PR00723">
    <property type="entry name" value="SUBTILISIN"/>
</dbReference>
<name>A0A2T0FF77_9ASCO</name>
<gene>
    <name evidence="10" type="ORF">B9G98_01273</name>
</gene>
<feature type="region of interest" description="Disordered" evidence="7">
    <location>
        <begin position="367"/>
        <end position="387"/>
    </location>
</feature>
<dbReference type="Pfam" id="PF00082">
    <property type="entry name" value="Peptidase_S8"/>
    <property type="match status" value="1"/>
</dbReference>
<keyword evidence="3 5" id="KW-0378">Hydrolase</keyword>
<protein>
    <submittedName>
        <fullName evidence="10">Subtilase-type proteinase RRT12</fullName>
    </submittedName>
</protein>
<dbReference type="PANTHER" id="PTHR43806:SF13">
    <property type="entry name" value="SUBTILASE-TYPE PROTEINASE RRT12"/>
    <property type="match status" value="1"/>
</dbReference>
<dbReference type="FunFam" id="3.40.50.200:FF:000007">
    <property type="entry name" value="Subtilisin-like serine protease"/>
    <property type="match status" value="1"/>
</dbReference>
<dbReference type="GO" id="GO:0006508">
    <property type="term" value="P:proteolysis"/>
    <property type="evidence" value="ECO:0007669"/>
    <property type="project" value="UniProtKB-KW"/>
</dbReference>
<dbReference type="SUPFAM" id="SSF52743">
    <property type="entry name" value="Subtilisin-like"/>
    <property type="match status" value="1"/>
</dbReference>
<accession>A0A2T0FF77</accession>
<dbReference type="EMBL" id="NDIQ01000001">
    <property type="protein sequence ID" value="PRT53653.1"/>
    <property type="molecule type" value="Genomic_DNA"/>
</dbReference>
<keyword evidence="8" id="KW-0732">Signal</keyword>
<evidence type="ECO:0000313" key="11">
    <source>
        <dbReference type="Proteomes" id="UP000238350"/>
    </source>
</evidence>
<evidence type="ECO:0000256" key="8">
    <source>
        <dbReference type="SAM" id="SignalP"/>
    </source>
</evidence>
<evidence type="ECO:0000256" key="2">
    <source>
        <dbReference type="ARBA" id="ARBA00022670"/>
    </source>
</evidence>
<evidence type="ECO:0000313" key="10">
    <source>
        <dbReference type="EMBL" id="PRT53653.1"/>
    </source>
</evidence>
<dbReference type="PROSITE" id="PS00136">
    <property type="entry name" value="SUBTILASE_ASP"/>
    <property type="match status" value="1"/>
</dbReference>
<dbReference type="CDD" id="cd04077">
    <property type="entry name" value="Peptidases_S8_PCSK9_ProteinaseK_like"/>
    <property type="match status" value="1"/>
</dbReference>
<feature type="domain" description="Peptidase S8/S53" evidence="9">
    <location>
        <begin position="130"/>
        <end position="339"/>
    </location>
</feature>
<evidence type="ECO:0000256" key="7">
    <source>
        <dbReference type="SAM" id="MobiDB-lite"/>
    </source>
</evidence>
<dbReference type="GeneID" id="36515022"/>
<comment type="caution">
    <text evidence="10">The sequence shown here is derived from an EMBL/GenBank/DDBJ whole genome shotgun (WGS) entry which is preliminary data.</text>
</comment>
<dbReference type="STRING" id="45607.A0A2T0FF77"/>
<feature type="active site" description="Charge relay system" evidence="5">
    <location>
        <position position="168"/>
    </location>
</feature>
<evidence type="ECO:0000256" key="6">
    <source>
        <dbReference type="RuleBase" id="RU003355"/>
    </source>
</evidence>
<dbReference type="PROSITE" id="PS00138">
    <property type="entry name" value="SUBTILASE_SER"/>
    <property type="match status" value="1"/>
</dbReference>
<dbReference type="AlphaFoldDB" id="A0A2T0FF77"/>
<dbReference type="RefSeq" id="XP_024663599.1">
    <property type="nucleotide sequence ID" value="XM_024807831.1"/>
</dbReference>
<keyword evidence="11" id="KW-1185">Reference proteome</keyword>
<dbReference type="Gene3D" id="3.40.50.200">
    <property type="entry name" value="Peptidase S8/S53 domain"/>
    <property type="match status" value="1"/>
</dbReference>
<dbReference type="InterPro" id="IPR036852">
    <property type="entry name" value="Peptidase_S8/S53_dom_sf"/>
</dbReference>
<sequence length="387" mass="40892">MRATLFINILLVSTPVEAATKVLVQLKPFDNVKSFLRDHAHLTPFISHNFSISTFQGFSGLFETDQLREILHDVRVAIVSQDEDIQAAMLQEHAPRHLALLGSETMLPSLFDTASEHLNYPYDVAGLSEVDVYVIDSGIDTEHPEFEGRAREGIDLVPEADAKDVNGHGTHVAGIIGSRTFGVAKNVSLISIKVLGPDGSGLLSDVIAGINYATDQFVQNKESRKGIANLSFGTGYSSVLNAAVDAAVGIGLPVVVAAGNANRPACITSPGSSKKAITVGAIDDGTGAIASFSNYGECVDLFASGVQVHSTSNVEDGESVMSGTSMAAPSVTGILALMLGQGQPCQNLLEQLIALALEGAIEPSSLKTRPKSPNLVARTPYWNSPRR</sequence>
<dbReference type="InterPro" id="IPR050131">
    <property type="entry name" value="Peptidase_S8_subtilisin-like"/>
</dbReference>
<evidence type="ECO:0000259" key="9">
    <source>
        <dbReference type="Pfam" id="PF00082"/>
    </source>
</evidence>
<feature type="active site" description="Charge relay system" evidence="5">
    <location>
        <position position="325"/>
    </location>
</feature>
<feature type="active site" description="Charge relay system" evidence="5">
    <location>
        <position position="136"/>
    </location>
</feature>
<dbReference type="PROSITE" id="PS00137">
    <property type="entry name" value="SUBTILASE_HIS"/>
    <property type="match status" value="1"/>
</dbReference>
<dbReference type="Proteomes" id="UP000238350">
    <property type="component" value="Unassembled WGS sequence"/>
</dbReference>
<dbReference type="InterPro" id="IPR023827">
    <property type="entry name" value="Peptidase_S8_Asp-AS"/>
</dbReference>
<dbReference type="InterPro" id="IPR022398">
    <property type="entry name" value="Peptidase_S8_His-AS"/>
</dbReference>
<keyword evidence="4 5" id="KW-0720">Serine protease</keyword>
<reference evidence="10 11" key="1">
    <citation type="submission" date="2017-04" db="EMBL/GenBank/DDBJ databases">
        <title>Genome sequencing of [Candida] sorbophila.</title>
        <authorList>
            <person name="Ahn J.O."/>
        </authorList>
    </citation>
    <scope>NUCLEOTIDE SEQUENCE [LARGE SCALE GENOMIC DNA]</scope>
    <source>
        <strain evidence="10 11">DS02</strain>
    </source>
</reference>
<proteinExistence type="inferred from homology"/>
<comment type="similarity">
    <text evidence="1 5 6">Belongs to the peptidase S8 family.</text>
</comment>
<dbReference type="InterPro" id="IPR034193">
    <property type="entry name" value="PCSK9_ProteinaseK-like"/>
</dbReference>
<dbReference type="InterPro" id="IPR000209">
    <property type="entry name" value="Peptidase_S8/S53_dom"/>
</dbReference>
<feature type="signal peptide" evidence="8">
    <location>
        <begin position="1"/>
        <end position="18"/>
    </location>
</feature>
<dbReference type="OrthoDB" id="206201at2759"/>
<dbReference type="InterPro" id="IPR023828">
    <property type="entry name" value="Peptidase_S8_Ser-AS"/>
</dbReference>
<dbReference type="InterPro" id="IPR015500">
    <property type="entry name" value="Peptidase_S8_subtilisin-rel"/>
</dbReference>